<dbReference type="FunFam" id="3.40.50.300:FF:000356">
    <property type="entry name" value="DNA repair protein RecN"/>
    <property type="match status" value="1"/>
</dbReference>
<dbReference type="AlphaFoldDB" id="A0AAV3W0M7"/>
<evidence type="ECO:0000256" key="7">
    <source>
        <dbReference type="ARBA" id="ARBA00023204"/>
    </source>
</evidence>
<accession>A0AAV3W0M7</accession>
<evidence type="ECO:0000313" key="13">
    <source>
        <dbReference type="Proteomes" id="UP000325212"/>
    </source>
</evidence>
<evidence type="ECO:0000313" key="12">
    <source>
        <dbReference type="EMBL" id="GEA31805.1"/>
    </source>
</evidence>
<keyword evidence="6" id="KW-0067">ATP-binding</keyword>
<organism evidence="12 13">
    <name type="scientific">Clostridium diolis</name>
    <dbReference type="NCBI Taxonomy" id="223919"/>
    <lineage>
        <taxon>Bacteria</taxon>
        <taxon>Bacillati</taxon>
        <taxon>Bacillota</taxon>
        <taxon>Clostridia</taxon>
        <taxon>Eubacteriales</taxon>
        <taxon>Clostridiaceae</taxon>
        <taxon>Clostridium</taxon>
    </lineage>
</organism>
<evidence type="ECO:0000259" key="11">
    <source>
        <dbReference type="Pfam" id="PF02463"/>
    </source>
</evidence>
<evidence type="ECO:0000256" key="3">
    <source>
        <dbReference type="ARBA" id="ARBA00021315"/>
    </source>
</evidence>
<dbReference type="InterPro" id="IPR027417">
    <property type="entry name" value="P-loop_NTPase"/>
</dbReference>
<dbReference type="GO" id="GO:0005524">
    <property type="term" value="F:ATP binding"/>
    <property type="evidence" value="ECO:0007669"/>
    <property type="project" value="UniProtKB-KW"/>
</dbReference>
<evidence type="ECO:0000256" key="8">
    <source>
        <dbReference type="ARBA" id="ARBA00033408"/>
    </source>
</evidence>
<proteinExistence type="inferred from homology"/>
<dbReference type="SUPFAM" id="SSF52540">
    <property type="entry name" value="P-loop containing nucleoside triphosphate hydrolases"/>
    <property type="match status" value="1"/>
</dbReference>
<dbReference type="GO" id="GO:0009432">
    <property type="term" value="P:SOS response"/>
    <property type="evidence" value="ECO:0007669"/>
    <property type="project" value="TreeGrafter"/>
</dbReference>
<dbReference type="GO" id="GO:0006281">
    <property type="term" value="P:DNA repair"/>
    <property type="evidence" value="ECO:0007669"/>
    <property type="project" value="UniProtKB-KW"/>
</dbReference>
<keyword evidence="4" id="KW-0547">Nucleotide-binding</keyword>
<dbReference type="PANTHER" id="PTHR11059:SF0">
    <property type="entry name" value="DNA REPAIR PROTEIN RECN"/>
    <property type="match status" value="1"/>
</dbReference>
<dbReference type="PIRSF" id="PIRSF003128">
    <property type="entry name" value="RecN"/>
    <property type="match status" value="1"/>
</dbReference>
<protein>
    <recommendedName>
        <fullName evidence="3 9">DNA repair protein RecN</fullName>
    </recommendedName>
    <alternativeName>
        <fullName evidence="8 9">Recombination protein N</fullName>
    </alternativeName>
</protein>
<comment type="caution">
    <text evidence="12">The sequence shown here is derived from an EMBL/GenBank/DDBJ whole genome shotgun (WGS) entry which is preliminary data.</text>
</comment>
<dbReference type="InterPro" id="IPR003395">
    <property type="entry name" value="RecF/RecN/SMC_N"/>
</dbReference>
<name>A0AAV3W0M7_9CLOT</name>
<feature type="domain" description="RecF/RecN/SMC N-terminal" evidence="11">
    <location>
        <begin position="2"/>
        <end position="506"/>
    </location>
</feature>
<evidence type="ECO:0000256" key="4">
    <source>
        <dbReference type="ARBA" id="ARBA00022741"/>
    </source>
</evidence>
<gene>
    <name evidence="12" type="primary">recN</name>
    <name evidence="12" type="ORF">CDIOL_27280</name>
</gene>
<dbReference type="RefSeq" id="WP_023974705.1">
    <property type="nucleotide sequence ID" value="NZ_BJLA01000009.1"/>
</dbReference>
<evidence type="ECO:0000256" key="10">
    <source>
        <dbReference type="SAM" id="Coils"/>
    </source>
</evidence>
<evidence type="ECO:0000256" key="2">
    <source>
        <dbReference type="ARBA" id="ARBA00009441"/>
    </source>
</evidence>
<dbReference type="PANTHER" id="PTHR11059">
    <property type="entry name" value="DNA REPAIR PROTEIN RECN"/>
    <property type="match status" value="1"/>
</dbReference>
<evidence type="ECO:0000256" key="5">
    <source>
        <dbReference type="ARBA" id="ARBA00022763"/>
    </source>
</evidence>
<dbReference type="NCBIfam" id="TIGR00634">
    <property type="entry name" value="recN"/>
    <property type="match status" value="1"/>
</dbReference>
<feature type="coiled-coil region" evidence="10">
    <location>
        <begin position="253"/>
        <end position="297"/>
    </location>
</feature>
<evidence type="ECO:0000256" key="9">
    <source>
        <dbReference type="PIRNR" id="PIRNR003128"/>
    </source>
</evidence>
<keyword evidence="5 9" id="KW-0227">DNA damage</keyword>
<dbReference type="Pfam" id="PF02463">
    <property type="entry name" value="SMC_N"/>
    <property type="match status" value="1"/>
</dbReference>
<evidence type="ECO:0000256" key="1">
    <source>
        <dbReference type="ARBA" id="ARBA00003618"/>
    </source>
</evidence>
<comment type="similarity">
    <text evidence="2 9">Belongs to the RecN family.</text>
</comment>
<keyword evidence="7 9" id="KW-0234">DNA repair</keyword>
<comment type="function">
    <text evidence="1 9">May be involved in recombinational repair of damaged DNA.</text>
</comment>
<evidence type="ECO:0000256" key="6">
    <source>
        <dbReference type="ARBA" id="ARBA00022840"/>
    </source>
</evidence>
<dbReference type="Gene3D" id="3.40.50.300">
    <property type="entry name" value="P-loop containing nucleotide triphosphate hydrolases"/>
    <property type="match status" value="2"/>
</dbReference>
<dbReference type="GO" id="GO:0006310">
    <property type="term" value="P:DNA recombination"/>
    <property type="evidence" value="ECO:0007669"/>
    <property type="project" value="InterPro"/>
</dbReference>
<dbReference type="EMBL" id="BJLA01000009">
    <property type="protein sequence ID" value="GEA31805.1"/>
    <property type="molecule type" value="Genomic_DNA"/>
</dbReference>
<dbReference type="GO" id="GO:0043590">
    <property type="term" value="C:bacterial nucleoid"/>
    <property type="evidence" value="ECO:0007669"/>
    <property type="project" value="TreeGrafter"/>
</dbReference>
<dbReference type="Proteomes" id="UP000325212">
    <property type="component" value="Unassembled WGS sequence"/>
</dbReference>
<keyword evidence="13" id="KW-1185">Reference proteome</keyword>
<reference evidence="12 13" key="1">
    <citation type="submission" date="2019-06" db="EMBL/GenBank/DDBJ databases">
        <title>Draft genome sequence of Clostridium diolis DSM 15410.</title>
        <authorList>
            <person name="Kobayashi H."/>
            <person name="Tanizawa Y."/>
            <person name="Tohno M."/>
        </authorList>
    </citation>
    <scope>NUCLEOTIDE SEQUENCE [LARGE SCALE GENOMIC DNA]</scope>
    <source>
        <strain evidence="12 13">DSM 15410</strain>
    </source>
</reference>
<dbReference type="CDD" id="cd03241">
    <property type="entry name" value="ABC_RecN"/>
    <property type="match status" value="2"/>
</dbReference>
<dbReference type="InterPro" id="IPR004604">
    <property type="entry name" value="DNA_recomb/repair_RecN"/>
</dbReference>
<sequence>MLIQLNIKNFALIEDMTINFSEGFNILSGETGAGKSIMIDAIDFVLGGKFSKNLIRTGEDRTYVEALFSLEKSKVSEVLEELDIEYEDVLIISRESHASGKNLIKVNGKSLITSQLRKIRAKLLDIHGQHANQELLQRNTHISYLDGFIGDEMIHPIGRFSDLRADLIKIREEINRICGNQDREKLLDYLKFQIEDIEKAKLKKDEEETLKEEYNILANAEKINNSLSISYGMLSGNEELNVIDSISKIMHELSNVENHFEKIKKNKQLIEEAFYTLEEASREIRDMAEEIVFDQDALEKVNARIYEINTYKKKYAPTIPEILDYYEKIKKEYNEILNSEQIIESLKEKEKEILSKMEKEALILHELRVRKSKFLEEKILRELTFVGLEKSRMEISIVRQEEFNEKGFDDVSFLISTNPGEPLMPLEKVLSGGELSRIMLALKCVFAEKDEIPTLIFDEIDTGISGAVAQRVGEKMYQLSDTHQVLCITHLPQIAVLSDHHYFVMKKVKDNKTFTKIKVLKKEEKELEISKMLAGDDVTEATLNNVKEMIKLSELKKLEIQK</sequence>
<keyword evidence="10" id="KW-0175">Coiled coil</keyword>